<accession>A0A6J7E8S7</accession>
<organism evidence="2">
    <name type="scientific">freshwater metagenome</name>
    <dbReference type="NCBI Taxonomy" id="449393"/>
    <lineage>
        <taxon>unclassified sequences</taxon>
        <taxon>metagenomes</taxon>
        <taxon>ecological metagenomes</taxon>
    </lineage>
</organism>
<dbReference type="SUPFAM" id="SSF52317">
    <property type="entry name" value="Class I glutamine amidotransferase-like"/>
    <property type="match status" value="1"/>
</dbReference>
<gene>
    <name evidence="2" type="ORF">UFOPK3376_01362</name>
</gene>
<dbReference type="PANTHER" id="PTHR42695:SF5">
    <property type="entry name" value="GLUTAMINE AMIDOTRANSFERASE YLR126C-RELATED"/>
    <property type="match status" value="1"/>
</dbReference>
<dbReference type="InterPro" id="IPR029062">
    <property type="entry name" value="Class_I_gatase-like"/>
</dbReference>
<dbReference type="PANTHER" id="PTHR42695">
    <property type="entry name" value="GLUTAMINE AMIDOTRANSFERASE YLR126C-RELATED"/>
    <property type="match status" value="1"/>
</dbReference>
<dbReference type="InterPro" id="IPR044992">
    <property type="entry name" value="ChyE-like"/>
</dbReference>
<name>A0A6J7E8S7_9ZZZZ</name>
<dbReference type="InterPro" id="IPR017926">
    <property type="entry name" value="GATASE"/>
</dbReference>
<dbReference type="Pfam" id="PF00117">
    <property type="entry name" value="GATase"/>
    <property type="match status" value="1"/>
</dbReference>
<evidence type="ECO:0000313" key="2">
    <source>
        <dbReference type="EMBL" id="CAB4879507.1"/>
    </source>
</evidence>
<feature type="domain" description="Glutamine amidotransferase" evidence="1">
    <location>
        <begin position="72"/>
        <end position="176"/>
    </location>
</feature>
<protein>
    <submittedName>
        <fullName evidence="2">Unannotated protein</fullName>
    </submittedName>
</protein>
<dbReference type="AlphaFoldDB" id="A0A6J7E8S7"/>
<dbReference type="GO" id="GO:0005829">
    <property type="term" value="C:cytosol"/>
    <property type="evidence" value="ECO:0007669"/>
    <property type="project" value="TreeGrafter"/>
</dbReference>
<proteinExistence type="predicted"/>
<dbReference type="EMBL" id="CAFBLP010000030">
    <property type="protein sequence ID" value="CAB4879507.1"/>
    <property type="molecule type" value="Genomic_DNA"/>
</dbReference>
<dbReference type="PROSITE" id="PS51273">
    <property type="entry name" value="GATASE_TYPE_1"/>
    <property type="match status" value="1"/>
</dbReference>
<dbReference type="Gene3D" id="3.40.50.880">
    <property type="match status" value="1"/>
</dbReference>
<reference evidence="2" key="1">
    <citation type="submission" date="2020-05" db="EMBL/GenBank/DDBJ databases">
        <authorList>
            <person name="Chiriac C."/>
            <person name="Salcher M."/>
            <person name="Ghai R."/>
            <person name="Kavagutti S V."/>
        </authorList>
    </citation>
    <scope>NUCLEOTIDE SEQUENCE</scope>
</reference>
<sequence length="231" mass="25139">MAYGTTVRALLLANSDDCDAGFCGERFRSHGYSFVECHRERPAEWASLDGADLVLLLGSEWSVYWPHLAAEVAAEAALIQAAHLRGVPVFGICYGAQSIAQAFGGSVARGSEPEVGWYDNIDSDLPDVIAHGPWLQWHYDVVTVPPGARELARSPLAPQAFQLRRTFATQFHPEATEAMITRWSSGGGVAELHARGSSSEAIRAETSRNVLVSRPNAERLIDWYLETVAGS</sequence>
<evidence type="ECO:0000259" key="1">
    <source>
        <dbReference type="Pfam" id="PF00117"/>
    </source>
</evidence>